<dbReference type="Proteomes" id="UP001239213">
    <property type="component" value="Unassembled WGS sequence"/>
</dbReference>
<proteinExistence type="predicted"/>
<name>A0AAI9VCI4_9PEZI</name>
<keyword evidence="2" id="KW-1133">Transmembrane helix</keyword>
<evidence type="ECO:0000313" key="4">
    <source>
        <dbReference type="Proteomes" id="UP001239213"/>
    </source>
</evidence>
<accession>A0AAI9VCI4</accession>
<organism evidence="3 4">
    <name type="scientific">Colletotrichum cuscutae</name>
    <dbReference type="NCBI Taxonomy" id="1209917"/>
    <lineage>
        <taxon>Eukaryota</taxon>
        <taxon>Fungi</taxon>
        <taxon>Dikarya</taxon>
        <taxon>Ascomycota</taxon>
        <taxon>Pezizomycotina</taxon>
        <taxon>Sordariomycetes</taxon>
        <taxon>Hypocreomycetidae</taxon>
        <taxon>Glomerellales</taxon>
        <taxon>Glomerellaceae</taxon>
        <taxon>Colletotrichum</taxon>
        <taxon>Colletotrichum acutatum species complex</taxon>
    </lineage>
</organism>
<reference evidence="3" key="1">
    <citation type="submission" date="2016-11" db="EMBL/GenBank/DDBJ databases">
        <title>The genome sequence of Colletotrichum cuscutae.</title>
        <authorList>
            <person name="Baroncelli R."/>
        </authorList>
    </citation>
    <scope>NUCLEOTIDE SEQUENCE</scope>
    <source>
        <strain evidence="3">IMI 304802</strain>
    </source>
</reference>
<feature type="compositionally biased region" description="Basic and acidic residues" evidence="1">
    <location>
        <begin position="1"/>
        <end position="12"/>
    </location>
</feature>
<sequence>MKPTDKGGRKGDGCGGAAFWSGRPAVKGGDGAKQEREGGNGERRRWDLDKCFCSFTATLCRYQTALDLCRVVFEIGSVDKREGGKGKEEGGLGGEQAGGGRILHIKDKTRSRVLWFAPSCCLSFFLSFFSLCYWLVVETTHLPPNKALRLRLRICFLVLRFLGSICKNLFSIYIYPIPLGSGPPH</sequence>
<evidence type="ECO:0000256" key="1">
    <source>
        <dbReference type="SAM" id="MobiDB-lite"/>
    </source>
</evidence>
<keyword evidence="2" id="KW-0472">Membrane</keyword>
<gene>
    <name evidence="3" type="ORF">CCUS01_00491</name>
</gene>
<comment type="caution">
    <text evidence="3">The sequence shown here is derived from an EMBL/GenBank/DDBJ whole genome shotgun (WGS) entry which is preliminary data.</text>
</comment>
<feature type="compositionally biased region" description="Basic and acidic residues" evidence="1">
    <location>
        <begin position="30"/>
        <end position="41"/>
    </location>
</feature>
<evidence type="ECO:0000256" key="2">
    <source>
        <dbReference type="SAM" id="Phobius"/>
    </source>
</evidence>
<evidence type="ECO:0000313" key="3">
    <source>
        <dbReference type="EMBL" id="KAK1479937.1"/>
    </source>
</evidence>
<keyword evidence="4" id="KW-1185">Reference proteome</keyword>
<keyword evidence="2" id="KW-0812">Transmembrane</keyword>
<dbReference type="EMBL" id="MPDP01000112">
    <property type="protein sequence ID" value="KAK1479937.1"/>
    <property type="molecule type" value="Genomic_DNA"/>
</dbReference>
<feature type="transmembrane region" description="Helical" evidence="2">
    <location>
        <begin position="113"/>
        <end position="136"/>
    </location>
</feature>
<feature type="region of interest" description="Disordered" evidence="1">
    <location>
        <begin position="1"/>
        <end position="41"/>
    </location>
</feature>
<dbReference type="AlphaFoldDB" id="A0AAI9VCI4"/>
<protein>
    <submittedName>
        <fullName evidence="3">Uncharacterized protein</fullName>
    </submittedName>
</protein>
<feature type="transmembrane region" description="Helical" evidence="2">
    <location>
        <begin position="156"/>
        <end position="175"/>
    </location>
</feature>